<dbReference type="GO" id="GO:0003676">
    <property type="term" value="F:nucleic acid binding"/>
    <property type="evidence" value="ECO:0007669"/>
    <property type="project" value="InterPro"/>
</dbReference>
<comment type="caution">
    <text evidence="3">The sequence shown here is derived from an EMBL/GenBank/DDBJ whole genome shotgun (WGS) entry which is preliminary data.</text>
</comment>
<dbReference type="Proteomes" id="UP000522163">
    <property type="component" value="Unassembled WGS sequence"/>
</dbReference>
<dbReference type="PANTHER" id="PTHR43542:SF1">
    <property type="entry name" value="METHYLTRANSFERASE"/>
    <property type="match status" value="1"/>
</dbReference>
<dbReference type="PANTHER" id="PTHR43542">
    <property type="entry name" value="METHYLTRANSFERASE"/>
    <property type="match status" value="1"/>
</dbReference>
<dbReference type="CDD" id="cd02440">
    <property type="entry name" value="AdoMet_MTases"/>
    <property type="match status" value="1"/>
</dbReference>
<dbReference type="Pfam" id="PF03602">
    <property type="entry name" value="Cons_hypoth95"/>
    <property type="match status" value="1"/>
</dbReference>
<dbReference type="EMBL" id="JACHHH010000014">
    <property type="protein sequence ID" value="MBB6042300.1"/>
    <property type="molecule type" value="Genomic_DNA"/>
</dbReference>
<gene>
    <name evidence="3" type="ORF">HNQ46_002296</name>
</gene>
<dbReference type="SUPFAM" id="SSF53335">
    <property type="entry name" value="S-adenosyl-L-methionine-dependent methyltransferases"/>
    <property type="match status" value="1"/>
</dbReference>
<dbReference type="GO" id="GO:0052913">
    <property type="term" value="F:16S rRNA (guanine(966)-N(2))-methyltransferase activity"/>
    <property type="evidence" value="ECO:0007669"/>
    <property type="project" value="UniProtKB-EC"/>
</dbReference>
<dbReference type="InterPro" id="IPR004398">
    <property type="entry name" value="RNA_MeTrfase_RsmD"/>
</dbReference>
<reference evidence="3 4" key="1">
    <citation type="submission" date="2020-08" db="EMBL/GenBank/DDBJ databases">
        <title>Genomic Encyclopedia of Type Strains, Phase IV (KMG-IV): sequencing the most valuable type-strain genomes for metagenomic binning, comparative biology and taxonomic classification.</title>
        <authorList>
            <person name="Goeker M."/>
        </authorList>
    </citation>
    <scope>NUCLEOTIDE SEQUENCE [LARGE SCALE GENOMIC DNA]</scope>
    <source>
        <strain evidence="3 4">DSM 17245</strain>
    </source>
</reference>
<organism evidence="3 4">
    <name type="scientific">Oribacterium sinus</name>
    <dbReference type="NCBI Taxonomy" id="237576"/>
    <lineage>
        <taxon>Bacteria</taxon>
        <taxon>Bacillati</taxon>
        <taxon>Bacillota</taxon>
        <taxon>Clostridia</taxon>
        <taxon>Lachnospirales</taxon>
        <taxon>Lachnospiraceae</taxon>
        <taxon>Oribacterium</taxon>
    </lineage>
</organism>
<proteinExistence type="predicted"/>
<dbReference type="InterPro" id="IPR002052">
    <property type="entry name" value="DNA_methylase_N6_adenine_CS"/>
</dbReference>
<dbReference type="RefSeq" id="WP_183684785.1">
    <property type="nucleotide sequence ID" value="NZ_JACHHH010000014.1"/>
</dbReference>
<dbReference type="GeneID" id="85015809"/>
<dbReference type="InterPro" id="IPR029063">
    <property type="entry name" value="SAM-dependent_MTases_sf"/>
</dbReference>
<dbReference type="PIRSF" id="PIRSF004553">
    <property type="entry name" value="CHP00095"/>
    <property type="match status" value="1"/>
</dbReference>
<dbReference type="AlphaFoldDB" id="A0A7W9SJ07"/>
<evidence type="ECO:0000313" key="4">
    <source>
        <dbReference type="Proteomes" id="UP000522163"/>
    </source>
</evidence>
<dbReference type="EC" id="2.1.1.171" evidence="3"/>
<evidence type="ECO:0000256" key="2">
    <source>
        <dbReference type="ARBA" id="ARBA00022679"/>
    </source>
</evidence>
<accession>A0A7W9SJ07</accession>
<dbReference type="Gene3D" id="3.40.50.150">
    <property type="entry name" value="Vaccinia Virus protein VP39"/>
    <property type="match status" value="1"/>
</dbReference>
<name>A0A7W9SJ07_9FIRM</name>
<evidence type="ECO:0000313" key="3">
    <source>
        <dbReference type="EMBL" id="MBB6042300.1"/>
    </source>
</evidence>
<sequence>MRVIAGTARRLLLSVPEGKDTRPTTDRIKETLFNILQFDLVDQDVLDLFAGSGALGIEALSRGAKRAVFCDSGKKALACIEQNIARCHFQEQALVYGGDFHSALRSLEGKDYHFGIVFLDPPYGEDLAKEALQRLAKSSMVGKDTVFVVETALEEDFSELEEEGYRILREKLYKTNKHIFLRLQEAV</sequence>
<keyword evidence="1 3" id="KW-0489">Methyltransferase</keyword>
<dbReference type="PROSITE" id="PS00092">
    <property type="entry name" value="N6_MTASE"/>
    <property type="match status" value="1"/>
</dbReference>
<evidence type="ECO:0000256" key="1">
    <source>
        <dbReference type="ARBA" id="ARBA00022603"/>
    </source>
</evidence>
<keyword evidence="2 3" id="KW-0808">Transferase</keyword>
<dbReference type="NCBIfam" id="TIGR00095">
    <property type="entry name" value="16S rRNA (guanine(966)-N(2))-methyltransferase RsmD"/>
    <property type="match status" value="1"/>
</dbReference>
<protein>
    <submittedName>
        <fullName evidence="3">16S rRNA (Guanine966-N2)-methyltransferase</fullName>
        <ecNumber evidence="3">2.1.1.171</ecNumber>
    </submittedName>
</protein>